<name>A0A2I0UE39_LIMLA</name>
<dbReference type="EMBL" id="KZ505837">
    <property type="protein sequence ID" value="PKU44273.1"/>
    <property type="molecule type" value="Genomic_DNA"/>
</dbReference>
<evidence type="ECO:0000313" key="2">
    <source>
        <dbReference type="EMBL" id="PKU44273.1"/>
    </source>
</evidence>
<accession>A0A2I0UE39</accession>
<feature type="region of interest" description="Disordered" evidence="1">
    <location>
        <begin position="409"/>
        <end position="441"/>
    </location>
</feature>
<reference evidence="3" key="1">
    <citation type="submission" date="2017-11" db="EMBL/GenBank/DDBJ databases">
        <authorList>
            <person name="Lima N.C."/>
            <person name="Parody-Merino A.M."/>
            <person name="Battley P.F."/>
            <person name="Fidler A.E."/>
            <person name="Prosdocimi F."/>
        </authorList>
    </citation>
    <scope>NUCLEOTIDE SEQUENCE [LARGE SCALE GENOMIC DNA]</scope>
</reference>
<reference evidence="3" key="2">
    <citation type="submission" date="2017-12" db="EMBL/GenBank/DDBJ databases">
        <title>Genome sequence of the Bar-tailed Godwit (Limosa lapponica baueri).</title>
        <authorList>
            <person name="Lima N.C.B."/>
            <person name="Parody-Merino A.M."/>
            <person name="Battley P.F."/>
            <person name="Fidler A.E."/>
            <person name="Prosdocimi F."/>
        </authorList>
    </citation>
    <scope>NUCLEOTIDE SEQUENCE [LARGE SCALE GENOMIC DNA]</scope>
</reference>
<protein>
    <submittedName>
        <fullName evidence="2">Uncharacterized protein</fullName>
    </submittedName>
</protein>
<dbReference type="Proteomes" id="UP000233556">
    <property type="component" value="Unassembled WGS sequence"/>
</dbReference>
<feature type="region of interest" description="Disordered" evidence="1">
    <location>
        <begin position="151"/>
        <end position="170"/>
    </location>
</feature>
<sequence>MDAWEKAVEEQRKWQEAKGWKTPRWDRDWVSENWLNWEMLRAEFQKWQDSHKCKAEDGKGAFIGLLTEALAAAGALFSTARQELEALQQAKDAEAQAVGLESHSFVTNPLLQQLETNLRPLAVEQLEQEPPCLGSVSEVTEKLHVLRMDNEEEEDFDSGSGSSTPALLPEQRPDNAVSLYPGIKTFPVQLPAPAGEEGAPPLPGVTMTATNFNAEQLRQLSLQYGKKPHEDWVGWVARCYQLGAGTVILNQTEAGQIFLGGRIFLLNPNAGARVNTFSLLSSIIHAVRKMPGPWGYLPPPPWSTPDGFSGWTMRLAARDVLKGQGAIPQDMMAVPATAAGKLKLLQNAAPGGPKNLALMLRHETWDWNTIMAQGLQNWTALLGRRRGRGSTPEMAGRKREGRVRVVQMLKGGQRSKSKGQNARNAEINQSDTKQPSSKQECDLERRRLCDLLRGIGFTAGQLEGMPVFVLQRLWDNREGGGTSSPGAGKGPGDVSPSASPVPDSLVVSTPPTRLPENE</sequence>
<keyword evidence="3" id="KW-1185">Reference proteome</keyword>
<feature type="compositionally biased region" description="Polar residues" evidence="1">
    <location>
        <begin position="418"/>
        <end position="438"/>
    </location>
</feature>
<gene>
    <name evidence="2" type="ORF">llap_5422</name>
</gene>
<dbReference type="AlphaFoldDB" id="A0A2I0UE39"/>
<feature type="region of interest" description="Disordered" evidence="1">
    <location>
        <begin position="478"/>
        <end position="518"/>
    </location>
</feature>
<evidence type="ECO:0000256" key="1">
    <source>
        <dbReference type="SAM" id="MobiDB-lite"/>
    </source>
</evidence>
<evidence type="ECO:0000313" key="3">
    <source>
        <dbReference type="Proteomes" id="UP000233556"/>
    </source>
</evidence>
<feature type="compositionally biased region" description="Gly residues" evidence="1">
    <location>
        <begin position="479"/>
        <end position="491"/>
    </location>
</feature>
<organism evidence="2 3">
    <name type="scientific">Limosa lapponica baueri</name>
    <dbReference type="NCBI Taxonomy" id="1758121"/>
    <lineage>
        <taxon>Eukaryota</taxon>
        <taxon>Metazoa</taxon>
        <taxon>Chordata</taxon>
        <taxon>Craniata</taxon>
        <taxon>Vertebrata</taxon>
        <taxon>Euteleostomi</taxon>
        <taxon>Archelosauria</taxon>
        <taxon>Archosauria</taxon>
        <taxon>Dinosauria</taxon>
        <taxon>Saurischia</taxon>
        <taxon>Theropoda</taxon>
        <taxon>Coelurosauria</taxon>
        <taxon>Aves</taxon>
        <taxon>Neognathae</taxon>
        <taxon>Neoaves</taxon>
        <taxon>Charadriiformes</taxon>
        <taxon>Scolopacidae</taxon>
        <taxon>Limosa</taxon>
    </lineage>
</organism>
<proteinExistence type="predicted"/>
<feature type="compositionally biased region" description="Low complexity" evidence="1">
    <location>
        <begin position="492"/>
        <end position="508"/>
    </location>
</feature>